<feature type="compositionally biased region" description="Polar residues" evidence="2">
    <location>
        <begin position="322"/>
        <end position="332"/>
    </location>
</feature>
<reference evidence="4" key="1">
    <citation type="submission" date="2020-07" db="EMBL/GenBank/DDBJ databases">
        <title>Multicomponent nature underlies the extraordinary mechanical properties of spider dragline silk.</title>
        <authorList>
            <person name="Kono N."/>
            <person name="Nakamura H."/>
            <person name="Mori M."/>
            <person name="Yoshida Y."/>
            <person name="Ohtoshi R."/>
            <person name="Malay A.D."/>
            <person name="Moran D.A.P."/>
            <person name="Tomita M."/>
            <person name="Numata K."/>
            <person name="Arakawa K."/>
        </authorList>
    </citation>
    <scope>NUCLEOTIDE SEQUENCE</scope>
</reference>
<keyword evidence="6" id="KW-1185">Reference proteome</keyword>
<evidence type="ECO:0008006" key="7">
    <source>
        <dbReference type="Google" id="ProtNLM"/>
    </source>
</evidence>
<feature type="transmembrane region" description="Helical" evidence="3">
    <location>
        <begin position="110"/>
        <end position="134"/>
    </location>
</feature>
<evidence type="ECO:0000256" key="3">
    <source>
        <dbReference type="SAM" id="Phobius"/>
    </source>
</evidence>
<feature type="region of interest" description="Disordered" evidence="2">
    <location>
        <begin position="318"/>
        <end position="343"/>
    </location>
</feature>
<feature type="transmembrane region" description="Helical" evidence="3">
    <location>
        <begin position="140"/>
        <end position="165"/>
    </location>
</feature>
<dbReference type="Proteomes" id="UP000887116">
    <property type="component" value="Unassembled WGS sequence"/>
</dbReference>
<keyword evidence="3" id="KW-0812">Transmembrane</keyword>
<evidence type="ECO:0000313" key="5">
    <source>
        <dbReference type="EMBL" id="GFR26351.1"/>
    </source>
</evidence>
<organism evidence="4 6">
    <name type="scientific">Trichonephila clavata</name>
    <name type="common">Joro spider</name>
    <name type="synonym">Nephila clavata</name>
    <dbReference type="NCBI Taxonomy" id="2740835"/>
    <lineage>
        <taxon>Eukaryota</taxon>
        <taxon>Metazoa</taxon>
        <taxon>Ecdysozoa</taxon>
        <taxon>Arthropoda</taxon>
        <taxon>Chelicerata</taxon>
        <taxon>Arachnida</taxon>
        <taxon>Araneae</taxon>
        <taxon>Araneomorphae</taxon>
        <taxon>Entelegynae</taxon>
        <taxon>Araneoidea</taxon>
        <taxon>Nephilidae</taxon>
        <taxon>Trichonephila</taxon>
    </lineage>
</organism>
<keyword evidence="3" id="KW-1133">Transmembrane helix</keyword>
<evidence type="ECO:0000313" key="6">
    <source>
        <dbReference type="Proteomes" id="UP000887116"/>
    </source>
</evidence>
<dbReference type="OrthoDB" id="8300123at2759"/>
<feature type="coiled-coil region" evidence="1">
    <location>
        <begin position="76"/>
        <end position="109"/>
    </location>
</feature>
<evidence type="ECO:0000256" key="2">
    <source>
        <dbReference type="SAM" id="MobiDB-lite"/>
    </source>
</evidence>
<name>A0A8X6KE81_TRICU</name>
<dbReference type="EMBL" id="BMAO01021303">
    <property type="protein sequence ID" value="GFQ73445.1"/>
    <property type="molecule type" value="Genomic_DNA"/>
</dbReference>
<comment type="caution">
    <text evidence="4">The sequence shown here is derived from an EMBL/GenBank/DDBJ whole genome shotgun (WGS) entry which is preliminary data.</text>
</comment>
<dbReference type="AlphaFoldDB" id="A0A8X6KE81"/>
<keyword evidence="3" id="KW-0472">Membrane</keyword>
<protein>
    <recommendedName>
        <fullName evidence="7">Glycine zipper family protein</fullName>
    </recommendedName>
</protein>
<evidence type="ECO:0000313" key="4">
    <source>
        <dbReference type="EMBL" id="GFQ73445.1"/>
    </source>
</evidence>
<accession>A0A8X6KE81</accession>
<gene>
    <name evidence="4" type="primary">WBAD_0980</name>
    <name evidence="4" type="ORF">TNCT_407271</name>
    <name evidence="5" type="ORF">TNCT_702271</name>
</gene>
<evidence type="ECO:0000256" key="1">
    <source>
        <dbReference type="SAM" id="Coils"/>
    </source>
</evidence>
<sequence length="343" mass="37777">MVQGGATDTGDSEVLIENIVKYISGKEDLLQQLEALLKLNSLQKEGEIFDESAIKHVSELLMKDKDLLKNAIDIVKEYLEKNNNELKILLEQVNKVKGMEEKLEALGNQLLVQGVIGGAAVTTLTGTLAGLLTVGGVTGALIGGGAALVGFVALFAIAAIGYAIYQHRDEIKENADKSIGKVKEGAIECGKAVKSFVKDVIDELTWEKTNFSRLEKEFIHDMVYPTDDEKSKEAQDKIRIIKMLKDKEKRSAIQELIEDGTIKSFSRMQKLVEKGNSTHEEDDMQKLLDLMKDFLPAIMASGNNKIEKVEKIVDDKVKEMKPNSQLGSSNAERVSEEGITRPG</sequence>
<feature type="compositionally biased region" description="Basic and acidic residues" evidence="2">
    <location>
        <begin position="333"/>
        <end position="343"/>
    </location>
</feature>
<proteinExistence type="predicted"/>
<keyword evidence="1" id="KW-0175">Coiled coil</keyword>
<dbReference type="EMBL" id="BMAO01008784">
    <property type="protein sequence ID" value="GFR26351.1"/>
    <property type="molecule type" value="Genomic_DNA"/>
</dbReference>